<dbReference type="OrthoDB" id="26681at2759"/>
<dbReference type="EMBL" id="JAPDFW010000089">
    <property type="protein sequence ID" value="KAJ5071297.1"/>
    <property type="molecule type" value="Genomic_DNA"/>
</dbReference>
<dbReference type="InterPro" id="IPR000210">
    <property type="entry name" value="BTB/POZ_dom"/>
</dbReference>
<dbReference type="Pfam" id="PF00651">
    <property type="entry name" value="BTB"/>
    <property type="match status" value="1"/>
</dbReference>
<dbReference type="GO" id="GO:0019901">
    <property type="term" value="F:protein kinase binding"/>
    <property type="evidence" value="ECO:0007669"/>
    <property type="project" value="TreeGrafter"/>
</dbReference>
<dbReference type="OMA" id="KHENSFI"/>
<feature type="coiled-coil region" evidence="1">
    <location>
        <begin position="188"/>
        <end position="233"/>
    </location>
</feature>
<dbReference type="CDD" id="cd18186">
    <property type="entry name" value="BTB_POZ_ZBTB_KLHL-like"/>
    <property type="match status" value="1"/>
</dbReference>
<dbReference type="SUPFAM" id="SSF54695">
    <property type="entry name" value="POZ domain"/>
    <property type="match status" value="1"/>
</dbReference>
<dbReference type="InterPro" id="IPR013320">
    <property type="entry name" value="ConA-like_dom_sf"/>
</dbReference>
<dbReference type="Proteomes" id="UP001149090">
    <property type="component" value="Unassembled WGS sequence"/>
</dbReference>
<feature type="domain" description="BTB" evidence="2">
    <location>
        <begin position="37"/>
        <end position="102"/>
    </location>
</feature>
<dbReference type="Pfam" id="PF15787">
    <property type="entry name" value="DUF4704"/>
    <property type="match status" value="1"/>
</dbReference>
<dbReference type="GO" id="GO:0005829">
    <property type="term" value="C:cytosol"/>
    <property type="evidence" value="ECO:0007669"/>
    <property type="project" value="TreeGrafter"/>
</dbReference>
<dbReference type="GO" id="GO:0016020">
    <property type="term" value="C:membrane"/>
    <property type="evidence" value="ECO:0007669"/>
    <property type="project" value="TreeGrafter"/>
</dbReference>
<dbReference type="InterPro" id="IPR011333">
    <property type="entry name" value="SKP1/BTB/POZ_sf"/>
</dbReference>
<evidence type="ECO:0000259" key="2">
    <source>
        <dbReference type="PROSITE" id="PS50097"/>
    </source>
</evidence>
<dbReference type="Gene3D" id="2.60.120.200">
    <property type="match status" value="1"/>
</dbReference>
<dbReference type="Pfam" id="PF20425">
    <property type="entry name" value="Neurobeachin"/>
    <property type="match status" value="1"/>
</dbReference>
<dbReference type="PROSITE" id="PS50097">
    <property type="entry name" value="BTB"/>
    <property type="match status" value="1"/>
</dbReference>
<protein>
    <submittedName>
        <fullName evidence="3">Beach domain-containing protein lvsc</fullName>
    </submittedName>
</protein>
<name>A0A9Q0LEA9_ANAIG</name>
<comment type="caution">
    <text evidence="3">The sequence shown here is derived from an EMBL/GenBank/DDBJ whole genome shotgun (WGS) entry which is preliminary data.</text>
</comment>
<organism evidence="3 4">
    <name type="scientific">Anaeramoeba ignava</name>
    <name type="common">Anaerobic marine amoeba</name>
    <dbReference type="NCBI Taxonomy" id="1746090"/>
    <lineage>
        <taxon>Eukaryota</taxon>
        <taxon>Metamonada</taxon>
        <taxon>Anaeramoebidae</taxon>
        <taxon>Anaeramoeba</taxon>
    </lineage>
</organism>
<accession>A0A9Q0LEA9</accession>
<sequence length="1875" mass="224852">MDQNTNQKELELKKFNKLLRKQINKKIALMFGNEKTSDLKIYCGKDKVSIFCHKFILETNSKYFMIKNRENQSNIIYFNNFSSEIVKPVIQFFYTGKFKFDKQKFEEYYLFAHEIKSKEIKTKIELEIELILNLENIMEIYFKTQKINSKNLLQICQQFIFQNVQVIVSNPNFSKNLNQNQINNFIELTSSNQEIQNKNEIIQKIKQKPNQLKEDQKENLSKNEQIEEQEEKEFFTSFPNGNKLFRIWKKMKLKYYNQINDEIIKFCVIFQNSFKKWKPFETKKNQNEDEDEKPFEKYFENEEMNQALLKKEVHPIKFILFIISLSIYTQDFIKGIIQNRNENEIQKENIQGHKYLVSLPIITILSKSKYNRQILSESGIFQIIQDLLENTKNLLESMKNLRKSNPLLSIYYLMETQFILSEVLEILNQFLRERQVFPNQDILESIKQSKIFSLLIEFFQINLNLRKSFLFTIKQIDIQIKLLENFENAYELNLLKEKEKIDLILLFLTFFKSPNLSSSLPNIGFSNQEKDQIEIKDFLQTNFFVFDPKIKKQENPFLLQNEKMLKENLGLFEFDFCSNLFQFLTKIIEEENIVNQIINNNNISYLGDFILWVLNFSRPKLSRKSKDLMKEIEEKEKEKELEKFDPKIIENIKPKKVSKIVLYNIYFDTLFRNFRNFQYIENSNQSDLSKENIKIELDNFTHETKRKVNNFKQRFILTYLDLFKNPENQVSKSSLIHNLSNQKIIQTQKYIQNVFPQLQMYILMEFKRMIIKDDDKEALKFFEANEGWETCFSDYFIRNHSINLNIQKNEKIKLNQMYIDLQTLLINFMFDAIVNYQHNFDYKFLFNQVLKNQKIKSNLFLLNQFLEMIIEVIETKPEISSNKIIEIKGFQSIQEILYELTQENQNQNQNENENENEIQKETIDLCLEILDLLLKNANIEIIFENEEIIRTLIKLFEFKITQKIPFIYIPKILEKIKKPKGENEKVLISYLIQKILFLTQEINANLNQQEKSNEIELKEVEEFFSKCLESISQNREVIQQIILNSELFNIFKTILNDKEQNSTHLILTFLNEIIRNNETTISEFQQLVPESEFIELLSQTEKDKPSKKLFQILFNLMINNGEFSLENNFVIRNPTMIQIIFRFYSQNLDQNENLNKFIEVLEIFTQICEKSIHNIYCCCEKGIISFLLELIPKIQNLKLFQKIIQFIGKLATHKIFVLEMKQYFSFLKDQLRQRERNQFSNVMLIELRKMINQNTENQENPINFFDFYEENSNIQFPTFKNNLISEEFSFATWIRFEEYQNNINQTDYKTKIFSFLTEDSKGFEVFLEFNKEKKKPESFICEIYPNQESQIVETKFPFEMETKKWHFFVFTQRYKKSNSEFEISIYLDGKQSTIILKTRKIGKGKQPFIKNEIGSNSTFSIQEQKIKSFYGQMGIIYLFKEFLSEKQVKAIQFLGPNCHSFFYPNEFAKYSNSKVTKELKEILNGELTQKILVCHNPKEKKGNLFLNQSPSNIIREDSKLNNVYSFTKANFQDIAYYLGGIQTFFYLILEIDEVFKEEKFDELENERKPLFEEMLRIVRDVLLHNPNFQEQMIQNQGFPILSNILKSINTKYFSNQIYDLIKVFQEEIQNEKFKIQLKNHLIFDYQIWKNFSFEIGKKIIFKNQNENQNETEEITEIIKNTQNIGGNNTQNITIFDLLSVLNYSDEALVKIKENNTSPQYYNYQKNQIDNLSQDLFSIIEILFDQIDNVFPKSKYMQSLISECFLFKTENFIEKTLEFIYKIINKTPQQYRQQLFPVELFKALVQLIKEHESNTKIIQLCLEIIYLIDVSFIENEKITQNLEKKKEFEMKKLEDFYPLIHKFIDCEYKSNFEGNY</sequence>
<dbReference type="SMART" id="SM00225">
    <property type="entry name" value="BTB"/>
    <property type="match status" value="1"/>
</dbReference>
<evidence type="ECO:0000313" key="4">
    <source>
        <dbReference type="Proteomes" id="UP001149090"/>
    </source>
</evidence>
<dbReference type="InterPro" id="IPR050865">
    <property type="entry name" value="BEACH_Domain"/>
</dbReference>
<dbReference type="Gene3D" id="3.30.710.10">
    <property type="entry name" value="Potassium Channel Kv1.1, Chain A"/>
    <property type="match status" value="1"/>
</dbReference>
<dbReference type="InterPro" id="IPR031570">
    <property type="entry name" value="NBEA/BDCP_DUF4704"/>
</dbReference>
<reference evidence="3" key="1">
    <citation type="submission" date="2022-10" db="EMBL/GenBank/DDBJ databases">
        <title>Novel sulphate-reducing endosymbionts in the free-living metamonad Anaeramoeba.</title>
        <authorList>
            <person name="Jerlstrom-Hultqvist J."/>
            <person name="Cepicka I."/>
            <person name="Gallot-Lavallee L."/>
            <person name="Salas-Leiva D."/>
            <person name="Curtis B.A."/>
            <person name="Zahonova K."/>
            <person name="Pipaliya S."/>
            <person name="Dacks J."/>
            <person name="Roger A.J."/>
        </authorList>
    </citation>
    <scope>NUCLEOTIDE SEQUENCE</scope>
    <source>
        <strain evidence="3">BMAN</strain>
    </source>
</reference>
<dbReference type="SUPFAM" id="SSF48371">
    <property type="entry name" value="ARM repeat"/>
    <property type="match status" value="1"/>
</dbReference>
<gene>
    <name evidence="3" type="ORF">M0811_10359</name>
</gene>
<keyword evidence="4" id="KW-1185">Reference proteome</keyword>
<dbReference type="InterPro" id="IPR046852">
    <property type="entry name" value="Neurobeachin_a-sol"/>
</dbReference>
<dbReference type="PANTHER" id="PTHR13743">
    <property type="entry name" value="BEIGE/BEACH-RELATED"/>
    <property type="match status" value="1"/>
</dbReference>
<evidence type="ECO:0000256" key="1">
    <source>
        <dbReference type="SAM" id="Coils"/>
    </source>
</evidence>
<keyword evidence="1" id="KW-0175">Coiled coil</keyword>
<proteinExistence type="predicted"/>
<dbReference type="GO" id="GO:0008104">
    <property type="term" value="P:intracellular protein localization"/>
    <property type="evidence" value="ECO:0007669"/>
    <property type="project" value="TreeGrafter"/>
</dbReference>
<dbReference type="InterPro" id="IPR016024">
    <property type="entry name" value="ARM-type_fold"/>
</dbReference>
<dbReference type="PANTHER" id="PTHR13743:SF112">
    <property type="entry name" value="BEACH DOMAIN-CONTAINING PROTEIN"/>
    <property type="match status" value="1"/>
</dbReference>
<dbReference type="SUPFAM" id="SSF49899">
    <property type="entry name" value="Concanavalin A-like lectins/glucanases"/>
    <property type="match status" value="1"/>
</dbReference>
<evidence type="ECO:0000313" key="3">
    <source>
        <dbReference type="EMBL" id="KAJ5071297.1"/>
    </source>
</evidence>